<dbReference type="Proteomes" id="UP001295469">
    <property type="component" value="Chromosome A06"/>
</dbReference>
<evidence type="ECO:0000256" key="2">
    <source>
        <dbReference type="ARBA" id="ARBA00022980"/>
    </source>
</evidence>
<dbReference type="GO" id="GO:0003735">
    <property type="term" value="F:structural constituent of ribosome"/>
    <property type="evidence" value="ECO:0007669"/>
    <property type="project" value="InterPro"/>
</dbReference>
<evidence type="ECO:0000256" key="1">
    <source>
        <dbReference type="ARBA" id="ARBA00005657"/>
    </source>
</evidence>
<dbReference type="Gene3D" id="2.40.50.140">
    <property type="entry name" value="Nucleic acid-binding proteins"/>
    <property type="match status" value="1"/>
</dbReference>
<reference evidence="5" key="1">
    <citation type="submission" date="2021-01" db="EMBL/GenBank/DDBJ databases">
        <authorList>
            <consortium name="Genoscope - CEA"/>
            <person name="William W."/>
        </authorList>
    </citation>
    <scope>NUCLEOTIDE SEQUENCE</scope>
</reference>
<comment type="similarity">
    <text evidence="1">Belongs to the universal ribosomal protein uS12 family.</text>
</comment>
<dbReference type="AlphaFoldDB" id="A0A816S2H8"/>
<evidence type="ECO:0000313" key="5">
    <source>
        <dbReference type="EMBL" id="CAF2082867.1"/>
    </source>
</evidence>
<dbReference type="Proteomes" id="UP001295469">
    <property type="component" value="Chromosome C09"/>
</dbReference>
<keyword evidence="2" id="KW-0689">Ribosomal protein</keyword>
<dbReference type="GO" id="GO:0006412">
    <property type="term" value="P:translation"/>
    <property type="evidence" value="ECO:0007669"/>
    <property type="project" value="InterPro"/>
</dbReference>
<dbReference type="InterPro" id="IPR012340">
    <property type="entry name" value="NA-bd_OB-fold"/>
</dbReference>
<proteinExistence type="inferred from homology"/>
<accession>A0A816S2H8</accession>
<name>A0A816S2H8_BRANA</name>
<organism evidence="5">
    <name type="scientific">Brassica napus</name>
    <name type="common">Rape</name>
    <dbReference type="NCBI Taxonomy" id="3708"/>
    <lineage>
        <taxon>Eukaryota</taxon>
        <taxon>Viridiplantae</taxon>
        <taxon>Streptophyta</taxon>
        <taxon>Embryophyta</taxon>
        <taxon>Tracheophyta</taxon>
        <taxon>Spermatophyta</taxon>
        <taxon>Magnoliopsida</taxon>
        <taxon>eudicotyledons</taxon>
        <taxon>Gunneridae</taxon>
        <taxon>Pentapetalae</taxon>
        <taxon>rosids</taxon>
        <taxon>malvids</taxon>
        <taxon>Brassicales</taxon>
        <taxon>Brassicaceae</taxon>
        <taxon>Brassiceae</taxon>
        <taxon>Brassica</taxon>
    </lineage>
</organism>
<dbReference type="InterPro" id="IPR006032">
    <property type="entry name" value="Ribosomal_uS12"/>
</dbReference>
<evidence type="ECO:0000313" key="4">
    <source>
        <dbReference type="EMBL" id="CAF1717383.1"/>
    </source>
</evidence>
<dbReference type="GO" id="GO:0005840">
    <property type="term" value="C:ribosome"/>
    <property type="evidence" value="ECO:0007669"/>
    <property type="project" value="UniProtKB-KW"/>
</dbReference>
<sequence>MKEKACVGSFSCKRNHPSERGIKATQPNSVIESVLEYNLSRTERWLLFGPQDYCFNLIDASDVVFISGFCRRGHCVGDIHGVGYKFSGVSISPLYKRYEHPTSLTKFQVFEFALDIISTYRLFG</sequence>
<evidence type="ECO:0000256" key="3">
    <source>
        <dbReference type="ARBA" id="ARBA00023274"/>
    </source>
</evidence>
<keyword evidence="3" id="KW-0687">Ribonucleoprotein</keyword>
<dbReference type="EMBL" id="HG994373">
    <property type="protein sequence ID" value="CAF1717383.1"/>
    <property type="molecule type" value="Genomic_DNA"/>
</dbReference>
<dbReference type="Pfam" id="PF00164">
    <property type="entry name" value="Ribosom_S12_S23"/>
    <property type="match status" value="1"/>
</dbReference>
<protein>
    <submittedName>
        <fullName evidence="5">(rape) hypothetical protein</fullName>
    </submittedName>
</protein>
<dbReference type="GO" id="GO:1990904">
    <property type="term" value="C:ribonucleoprotein complex"/>
    <property type="evidence" value="ECO:0007669"/>
    <property type="project" value="UniProtKB-KW"/>
</dbReference>
<gene>
    <name evidence="5" type="ORF">DARMORV10_A06P09370.1</name>
    <name evidence="4" type="ORF">DARMORV10_C09P12680.1</name>
</gene>
<dbReference type="EMBL" id="HG994360">
    <property type="protein sequence ID" value="CAF2082867.1"/>
    <property type="molecule type" value="Genomic_DNA"/>
</dbReference>